<accession>A0ABT8X7U0</accession>
<dbReference type="RefSeq" id="WP_303284435.1">
    <property type="nucleotide sequence ID" value="NZ_BAABCZ010000006.1"/>
</dbReference>
<evidence type="ECO:0000313" key="2">
    <source>
        <dbReference type="Proteomes" id="UP001176891"/>
    </source>
</evidence>
<dbReference type="CDD" id="cd07177">
    <property type="entry name" value="terB_like"/>
    <property type="match status" value="1"/>
</dbReference>
<dbReference type="SUPFAM" id="SSF158682">
    <property type="entry name" value="TerB-like"/>
    <property type="match status" value="1"/>
</dbReference>
<sequence length="143" mass="16477">MSISKLYESETQKNNIAYFAAIANIATVDGRINEKEFNLLSKFASKLDISEEQLKNLIANPKGYSITPPNSKSERLEYLFDLFKMVFADHDIDDEEIKLVRRYAMELGYTSDIAKSIVENSIKIFRGDVSFEDYQYLVNKKPN</sequence>
<gene>
    <name evidence="1" type="ORF">Q4Q39_20305</name>
</gene>
<name>A0ABT8X7U0_9FLAO</name>
<reference evidence="1" key="1">
    <citation type="submission" date="2023-07" db="EMBL/GenBank/DDBJ databases">
        <title>Two novel species in the genus Flavivirga.</title>
        <authorList>
            <person name="Kwon K."/>
        </authorList>
    </citation>
    <scope>NUCLEOTIDE SEQUENCE</scope>
    <source>
        <strain evidence="1">KACC 14157</strain>
    </source>
</reference>
<dbReference type="EMBL" id="JAUOEM010000011">
    <property type="protein sequence ID" value="MDO5989752.1"/>
    <property type="molecule type" value="Genomic_DNA"/>
</dbReference>
<keyword evidence="2" id="KW-1185">Reference proteome</keyword>
<dbReference type="Gene3D" id="1.10.3680.10">
    <property type="entry name" value="TerB-like"/>
    <property type="match status" value="1"/>
</dbReference>
<evidence type="ECO:0000313" key="1">
    <source>
        <dbReference type="EMBL" id="MDO5989752.1"/>
    </source>
</evidence>
<proteinExistence type="predicted"/>
<comment type="caution">
    <text evidence="1">The sequence shown here is derived from an EMBL/GenBank/DDBJ whole genome shotgun (WGS) entry which is preliminary data.</text>
</comment>
<dbReference type="InterPro" id="IPR029024">
    <property type="entry name" value="TerB-like"/>
</dbReference>
<dbReference type="Proteomes" id="UP001176891">
    <property type="component" value="Unassembled WGS sequence"/>
</dbReference>
<organism evidence="1 2">
    <name type="scientific">Flavivirga amylovorans</name>
    <dbReference type="NCBI Taxonomy" id="870486"/>
    <lineage>
        <taxon>Bacteria</taxon>
        <taxon>Pseudomonadati</taxon>
        <taxon>Bacteroidota</taxon>
        <taxon>Flavobacteriia</taxon>
        <taxon>Flavobacteriales</taxon>
        <taxon>Flavobacteriaceae</taxon>
        <taxon>Flavivirga</taxon>
    </lineage>
</organism>
<protein>
    <submittedName>
        <fullName evidence="1">TerB family tellurite resistance protein</fullName>
    </submittedName>
</protein>